<proteinExistence type="predicted"/>
<evidence type="ECO:0000256" key="2">
    <source>
        <dbReference type="SAM" id="Phobius"/>
    </source>
</evidence>
<keyword evidence="2" id="KW-1133">Transmembrane helix</keyword>
<protein>
    <submittedName>
        <fullName evidence="3">Uncharacterized protein</fullName>
    </submittedName>
</protein>
<gene>
    <name evidence="3" type="ORF">L228DRAFT_244664</name>
</gene>
<feature type="region of interest" description="Disordered" evidence="1">
    <location>
        <begin position="1"/>
        <end position="32"/>
    </location>
</feature>
<name>A0A165J5J5_XYLHT</name>
<dbReference type="AlphaFoldDB" id="A0A165J5J5"/>
<dbReference type="GeneID" id="28897117"/>
<dbReference type="Proteomes" id="UP000076632">
    <property type="component" value="Unassembled WGS sequence"/>
</dbReference>
<accession>A0A165J5J5</accession>
<keyword evidence="2" id="KW-0472">Membrane</keyword>
<dbReference type="EMBL" id="KV407455">
    <property type="protein sequence ID" value="KZF25759.1"/>
    <property type="molecule type" value="Genomic_DNA"/>
</dbReference>
<sequence length="79" mass="8386">MSIGLTSMPLPPEKKRIKSPPMTTRPGAPPPSLAPPIANPCLTCLVSLVSLLSLLARRSAFYFRAPPTISCPSFPIPMG</sequence>
<dbReference type="RefSeq" id="XP_018191314.1">
    <property type="nucleotide sequence ID" value="XM_018331980.1"/>
</dbReference>
<evidence type="ECO:0000256" key="1">
    <source>
        <dbReference type="SAM" id="MobiDB-lite"/>
    </source>
</evidence>
<keyword evidence="4" id="KW-1185">Reference proteome</keyword>
<evidence type="ECO:0000313" key="4">
    <source>
        <dbReference type="Proteomes" id="UP000076632"/>
    </source>
</evidence>
<dbReference type="InParanoid" id="A0A165J5J5"/>
<evidence type="ECO:0000313" key="3">
    <source>
        <dbReference type="EMBL" id="KZF25759.1"/>
    </source>
</evidence>
<keyword evidence="2" id="KW-0812">Transmembrane</keyword>
<reference evidence="3 4" key="1">
    <citation type="journal article" date="2016" name="Fungal Biol.">
        <title>The genome of Xylona heveae provides a window into fungal endophytism.</title>
        <authorList>
            <person name="Gazis R."/>
            <person name="Kuo A."/>
            <person name="Riley R."/>
            <person name="LaButti K."/>
            <person name="Lipzen A."/>
            <person name="Lin J."/>
            <person name="Amirebrahimi M."/>
            <person name="Hesse C.N."/>
            <person name="Spatafora J.W."/>
            <person name="Henrissat B."/>
            <person name="Hainaut M."/>
            <person name="Grigoriev I.V."/>
            <person name="Hibbett D.S."/>
        </authorList>
    </citation>
    <scope>NUCLEOTIDE SEQUENCE [LARGE SCALE GENOMIC DNA]</scope>
    <source>
        <strain evidence="3 4">TC161</strain>
    </source>
</reference>
<feature type="transmembrane region" description="Helical" evidence="2">
    <location>
        <begin position="37"/>
        <end position="56"/>
    </location>
</feature>
<organism evidence="3 4">
    <name type="scientific">Xylona heveae (strain CBS 132557 / TC161)</name>
    <dbReference type="NCBI Taxonomy" id="1328760"/>
    <lineage>
        <taxon>Eukaryota</taxon>
        <taxon>Fungi</taxon>
        <taxon>Dikarya</taxon>
        <taxon>Ascomycota</taxon>
        <taxon>Pezizomycotina</taxon>
        <taxon>Xylonomycetes</taxon>
        <taxon>Xylonales</taxon>
        <taxon>Xylonaceae</taxon>
        <taxon>Xylona</taxon>
    </lineage>
</organism>